<dbReference type="InterPro" id="IPR047057">
    <property type="entry name" value="MerR_fam"/>
</dbReference>
<dbReference type="SMART" id="SM00422">
    <property type="entry name" value="HTH_MERR"/>
    <property type="match status" value="1"/>
</dbReference>
<dbReference type="InterPro" id="IPR009061">
    <property type="entry name" value="DNA-bd_dom_put_sf"/>
</dbReference>
<evidence type="ECO:0000259" key="4">
    <source>
        <dbReference type="PROSITE" id="PS50937"/>
    </source>
</evidence>
<dbReference type="EMBL" id="CP098827">
    <property type="protein sequence ID" value="XBO73230.1"/>
    <property type="molecule type" value="Genomic_DNA"/>
</dbReference>
<organism evidence="5">
    <name type="scientific">Halomonas sp. RT37</name>
    <dbReference type="NCBI Taxonomy" id="2950872"/>
    <lineage>
        <taxon>Bacteria</taxon>
        <taxon>Pseudomonadati</taxon>
        <taxon>Pseudomonadota</taxon>
        <taxon>Gammaproteobacteria</taxon>
        <taxon>Oceanospirillales</taxon>
        <taxon>Halomonadaceae</taxon>
        <taxon>Halomonas</taxon>
    </lineage>
</organism>
<dbReference type="InterPro" id="IPR000551">
    <property type="entry name" value="MerR-type_HTH_dom"/>
</dbReference>
<dbReference type="AlphaFoldDB" id="A0AAU7KP12"/>
<dbReference type="GO" id="GO:0003677">
    <property type="term" value="F:DNA binding"/>
    <property type="evidence" value="ECO:0007669"/>
    <property type="project" value="UniProtKB-KW"/>
</dbReference>
<dbReference type="Gene3D" id="1.10.1660.10">
    <property type="match status" value="1"/>
</dbReference>
<evidence type="ECO:0000256" key="1">
    <source>
        <dbReference type="ARBA" id="ARBA00023015"/>
    </source>
</evidence>
<protein>
    <submittedName>
        <fullName evidence="5">MerR family transcriptional regulator</fullName>
    </submittedName>
</protein>
<evidence type="ECO:0000313" key="5">
    <source>
        <dbReference type="EMBL" id="XBO73230.1"/>
    </source>
</evidence>
<reference evidence="5" key="1">
    <citation type="submission" date="2022-06" db="EMBL/GenBank/DDBJ databases">
        <title>A novel DMS-producing enzyme.</title>
        <authorList>
            <person name="Zhang Y."/>
        </authorList>
    </citation>
    <scope>NUCLEOTIDE SEQUENCE</scope>
    <source>
        <strain evidence="5">RT37</strain>
    </source>
</reference>
<accession>A0AAU7KP12</accession>
<keyword evidence="1" id="KW-0805">Transcription regulation</keyword>
<dbReference type="PANTHER" id="PTHR30204">
    <property type="entry name" value="REDOX-CYCLING DRUG-SENSING TRANSCRIPTIONAL ACTIVATOR SOXR"/>
    <property type="match status" value="1"/>
</dbReference>
<evidence type="ECO:0000256" key="3">
    <source>
        <dbReference type="ARBA" id="ARBA00023163"/>
    </source>
</evidence>
<name>A0AAU7KP12_9GAMM</name>
<dbReference type="PROSITE" id="PS50937">
    <property type="entry name" value="HTH_MERR_2"/>
    <property type="match status" value="1"/>
</dbReference>
<evidence type="ECO:0000256" key="2">
    <source>
        <dbReference type="ARBA" id="ARBA00023125"/>
    </source>
</evidence>
<dbReference type="CDD" id="cd01104">
    <property type="entry name" value="HTH_MlrA-CarA"/>
    <property type="match status" value="1"/>
</dbReference>
<proteinExistence type="predicted"/>
<dbReference type="GO" id="GO:0003700">
    <property type="term" value="F:DNA-binding transcription factor activity"/>
    <property type="evidence" value="ECO:0007669"/>
    <property type="project" value="InterPro"/>
</dbReference>
<sequence length="289" mass="32539">MREVSRLTGVNSVTLRAWERRYGLIEPRRTPKGHRLYAREDIERVERILQWLNRGVPVSQVKDLLTQPEPAETAPPAAGDWTSQRRQMLGAVDALDMDHLDGLYQQSLALYPVGTCISELWQPVVQELEERWEGQLGAALQRRSLESFLRTRIGIRLFHANRTARGSTLLLDTLPDDDGSLWTLMLALAASERGYRIALMDAPLPFTDLPLALERLRPGAVVLCSGKAERSDVVRRLLPRLAEQLDTPLALCGPVARIRAAELADSQIEVLGDDIPMALDRLRPLIRQH</sequence>
<dbReference type="PANTHER" id="PTHR30204:SF67">
    <property type="entry name" value="HTH-TYPE TRANSCRIPTIONAL REGULATOR MLRA-RELATED"/>
    <property type="match status" value="1"/>
</dbReference>
<dbReference type="Pfam" id="PF13411">
    <property type="entry name" value="MerR_1"/>
    <property type="match status" value="1"/>
</dbReference>
<keyword evidence="3" id="KW-0804">Transcription</keyword>
<gene>
    <name evidence="5" type="ORF">NFG58_18990</name>
</gene>
<dbReference type="SUPFAM" id="SSF46955">
    <property type="entry name" value="Putative DNA-binding domain"/>
    <property type="match status" value="1"/>
</dbReference>
<keyword evidence="2" id="KW-0238">DNA-binding</keyword>
<feature type="domain" description="HTH merR-type" evidence="4">
    <location>
        <begin position="1"/>
        <end position="67"/>
    </location>
</feature>